<dbReference type="SMART" id="SM00220">
    <property type="entry name" value="S_TKc"/>
    <property type="match status" value="1"/>
</dbReference>
<dbReference type="EMBL" id="LNIX01000009">
    <property type="protein sequence ID" value="OXA50354.1"/>
    <property type="molecule type" value="Genomic_DNA"/>
</dbReference>
<dbReference type="PROSITE" id="PS50011">
    <property type="entry name" value="PROTEIN_KINASE_DOM"/>
    <property type="match status" value="1"/>
</dbReference>
<accession>A0A226DZX5</accession>
<organism evidence="12 13">
    <name type="scientific">Folsomia candida</name>
    <name type="common">Springtail</name>
    <dbReference type="NCBI Taxonomy" id="158441"/>
    <lineage>
        <taxon>Eukaryota</taxon>
        <taxon>Metazoa</taxon>
        <taxon>Ecdysozoa</taxon>
        <taxon>Arthropoda</taxon>
        <taxon>Hexapoda</taxon>
        <taxon>Collembola</taxon>
        <taxon>Entomobryomorpha</taxon>
        <taxon>Isotomoidea</taxon>
        <taxon>Isotomidae</taxon>
        <taxon>Proisotominae</taxon>
        <taxon>Folsomia</taxon>
    </lineage>
</organism>
<evidence type="ECO:0000256" key="10">
    <source>
        <dbReference type="ARBA" id="ARBA00048977"/>
    </source>
</evidence>
<dbReference type="Gene3D" id="3.30.200.20">
    <property type="entry name" value="Phosphorylase Kinase, domain 1"/>
    <property type="match status" value="1"/>
</dbReference>
<dbReference type="GO" id="GO:0017148">
    <property type="term" value="P:negative regulation of translation"/>
    <property type="evidence" value="ECO:0007669"/>
    <property type="project" value="UniProtKB-KW"/>
</dbReference>
<keyword evidence="7" id="KW-0652">Protein synthesis inhibitor</keyword>
<dbReference type="InterPro" id="IPR011009">
    <property type="entry name" value="Kinase-like_dom_sf"/>
</dbReference>
<name>A0A226DZX5_FOLCA</name>
<protein>
    <recommendedName>
        <fullName evidence="1">non-specific serine/threonine protein kinase</fullName>
        <ecNumber evidence="1">2.7.11.1</ecNumber>
    </recommendedName>
</protein>
<dbReference type="Pfam" id="PF00069">
    <property type="entry name" value="Pkinase"/>
    <property type="match status" value="1"/>
</dbReference>
<comment type="similarity">
    <text evidence="8">Belongs to the protein kinase superfamily. Ser/Thr protein kinase family. GCN2 subfamily.</text>
</comment>
<dbReference type="GO" id="GO:0005634">
    <property type="term" value="C:nucleus"/>
    <property type="evidence" value="ECO:0007669"/>
    <property type="project" value="TreeGrafter"/>
</dbReference>
<dbReference type="PANTHER" id="PTHR11042:SF160">
    <property type="entry name" value="EUKARYOTIC TRANSLATION INITIATION FACTOR 2-ALPHA KINASE 1"/>
    <property type="match status" value="1"/>
</dbReference>
<comment type="catalytic activity">
    <reaction evidence="10">
        <text>L-seryl-[protein] + ATP = O-phospho-L-seryl-[protein] + ADP + H(+)</text>
        <dbReference type="Rhea" id="RHEA:17989"/>
        <dbReference type="Rhea" id="RHEA-COMP:9863"/>
        <dbReference type="Rhea" id="RHEA-COMP:11604"/>
        <dbReference type="ChEBI" id="CHEBI:15378"/>
        <dbReference type="ChEBI" id="CHEBI:29999"/>
        <dbReference type="ChEBI" id="CHEBI:30616"/>
        <dbReference type="ChEBI" id="CHEBI:83421"/>
        <dbReference type="ChEBI" id="CHEBI:456216"/>
        <dbReference type="EC" id="2.7.11.1"/>
    </reaction>
    <physiologicalReaction direction="left-to-right" evidence="10">
        <dbReference type="Rhea" id="RHEA:17990"/>
    </physiologicalReaction>
</comment>
<evidence type="ECO:0000256" key="6">
    <source>
        <dbReference type="ARBA" id="ARBA00022840"/>
    </source>
</evidence>
<dbReference type="Proteomes" id="UP000198287">
    <property type="component" value="Unassembled WGS sequence"/>
</dbReference>
<evidence type="ECO:0000259" key="11">
    <source>
        <dbReference type="PROSITE" id="PS50011"/>
    </source>
</evidence>
<evidence type="ECO:0000256" key="5">
    <source>
        <dbReference type="ARBA" id="ARBA00022777"/>
    </source>
</evidence>
<dbReference type="InterPro" id="IPR000719">
    <property type="entry name" value="Prot_kinase_dom"/>
</dbReference>
<proteinExistence type="inferred from homology"/>
<evidence type="ECO:0000256" key="9">
    <source>
        <dbReference type="ARBA" id="ARBA00048659"/>
    </source>
</evidence>
<keyword evidence="13" id="KW-1185">Reference proteome</keyword>
<comment type="catalytic activity">
    <reaction evidence="9">
        <text>L-threonyl-[protein] + ATP = O-phospho-L-threonyl-[protein] + ADP + H(+)</text>
        <dbReference type="Rhea" id="RHEA:46608"/>
        <dbReference type="Rhea" id="RHEA-COMP:11060"/>
        <dbReference type="Rhea" id="RHEA-COMP:11605"/>
        <dbReference type="ChEBI" id="CHEBI:15378"/>
        <dbReference type="ChEBI" id="CHEBI:30013"/>
        <dbReference type="ChEBI" id="CHEBI:30616"/>
        <dbReference type="ChEBI" id="CHEBI:61977"/>
        <dbReference type="ChEBI" id="CHEBI:456216"/>
        <dbReference type="EC" id="2.7.11.1"/>
    </reaction>
    <physiologicalReaction direction="left-to-right" evidence="9">
        <dbReference type="Rhea" id="RHEA:46609"/>
    </physiologicalReaction>
</comment>
<dbReference type="EC" id="2.7.11.1" evidence="1"/>
<evidence type="ECO:0000256" key="7">
    <source>
        <dbReference type="ARBA" id="ARBA00023193"/>
    </source>
</evidence>
<evidence type="ECO:0000256" key="3">
    <source>
        <dbReference type="ARBA" id="ARBA00022679"/>
    </source>
</evidence>
<dbReference type="AlphaFoldDB" id="A0A226DZX5"/>
<dbReference type="SUPFAM" id="SSF56112">
    <property type="entry name" value="Protein kinase-like (PK-like)"/>
    <property type="match status" value="1"/>
</dbReference>
<keyword evidence="3" id="KW-0808">Transferase</keyword>
<dbReference type="OrthoDB" id="1405469at2759"/>
<dbReference type="GO" id="GO:0004694">
    <property type="term" value="F:eukaryotic translation initiation factor 2alpha kinase activity"/>
    <property type="evidence" value="ECO:0007669"/>
    <property type="project" value="TreeGrafter"/>
</dbReference>
<keyword evidence="2" id="KW-0723">Serine/threonine-protein kinase</keyword>
<evidence type="ECO:0000256" key="2">
    <source>
        <dbReference type="ARBA" id="ARBA00022527"/>
    </source>
</evidence>
<reference evidence="12 13" key="1">
    <citation type="submission" date="2015-12" db="EMBL/GenBank/DDBJ databases">
        <title>The genome of Folsomia candida.</title>
        <authorList>
            <person name="Faddeeva A."/>
            <person name="Derks M.F."/>
            <person name="Anvar Y."/>
            <person name="Smit S."/>
            <person name="Van Straalen N."/>
            <person name="Roelofs D."/>
        </authorList>
    </citation>
    <scope>NUCLEOTIDE SEQUENCE [LARGE SCALE GENOMIC DNA]</scope>
    <source>
        <strain evidence="12 13">VU population</strain>
        <tissue evidence="12">Whole body</tissue>
    </source>
</reference>
<dbReference type="GO" id="GO:0005737">
    <property type="term" value="C:cytoplasm"/>
    <property type="evidence" value="ECO:0007669"/>
    <property type="project" value="TreeGrafter"/>
</dbReference>
<dbReference type="InterPro" id="IPR050339">
    <property type="entry name" value="CC_SR_Kinase"/>
</dbReference>
<keyword evidence="4" id="KW-0547">Nucleotide-binding</keyword>
<dbReference type="GO" id="GO:0005524">
    <property type="term" value="F:ATP binding"/>
    <property type="evidence" value="ECO:0007669"/>
    <property type="project" value="UniProtKB-KW"/>
</dbReference>
<dbReference type="PANTHER" id="PTHR11042">
    <property type="entry name" value="EUKARYOTIC TRANSLATION INITIATION FACTOR 2-ALPHA KINASE EIF2-ALPHA KINASE -RELATED"/>
    <property type="match status" value="1"/>
</dbReference>
<gene>
    <name evidence="12" type="ORF">Fcan01_15317</name>
</gene>
<keyword evidence="6" id="KW-0067">ATP-binding</keyword>
<dbReference type="STRING" id="158441.A0A226DZX5"/>
<evidence type="ECO:0000313" key="12">
    <source>
        <dbReference type="EMBL" id="OXA50354.1"/>
    </source>
</evidence>
<feature type="domain" description="Protein kinase" evidence="11">
    <location>
        <begin position="165"/>
        <end position="440"/>
    </location>
</feature>
<comment type="caution">
    <text evidence="12">The sequence shown here is derived from an EMBL/GenBank/DDBJ whole genome shotgun (WGS) entry which is preliminary data.</text>
</comment>
<sequence>MYEPYSIFLVMPYNSSKIQAHHWLVAALLEESSQDELSQKITRFLPESYVLQQLSKKAMFASPIVPKLSNIPMLTGPCDKFVPKLSTISVFASHSDQLPANSIYFGPSHISELTDLNPTSELSFCSFAPELVYQEVSEIRSNDFFVSEDLLINGGHLSSHLQQKFEIRRLLGQGGQGAVLLCRNKLDQRDSAVKIASNFSGEKEIDNVAKLPKHDNLVRYYTWWKDSIPSGELYQLKVKMGIHGMNIPPGSNALNVICIQMELCGQDLRHWLHQLQSVDEKLSIGICLQLVQGLKHIHTHNLIHRDLKPDNIFFDKNNPTRVKIGDLGIATDHFATKSPLPHTMGAGTEGYLAPEQSLASYSTYQKKAVAQAQAVPMSSYVNYPKKYAANVCAHVNYPKKYATNVCAHVNYPKKYAANVCAHVNQQQNPCLPVAPMYQYVKYPSLPVGNVCAQVNYQQNQCVPAAPMYQYVNYQQNPCLPVGNVCAHVNYQQNPGVPAVPIYPYINYQQTYSTGFTQPGSGLVLEIVHEMK</sequence>
<keyword evidence="5 12" id="KW-0418">Kinase</keyword>
<evidence type="ECO:0000256" key="1">
    <source>
        <dbReference type="ARBA" id="ARBA00012513"/>
    </source>
</evidence>
<evidence type="ECO:0000256" key="4">
    <source>
        <dbReference type="ARBA" id="ARBA00022741"/>
    </source>
</evidence>
<evidence type="ECO:0000313" key="13">
    <source>
        <dbReference type="Proteomes" id="UP000198287"/>
    </source>
</evidence>
<dbReference type="PROSITE" id="PS00108">
    <property type="entry name" value="PROTEIN_KINASE_ST"/>
    <property type="match status" value="1"/>
</dbReference>
<evidence type="ECO:0000256" key="8">
    <source>
        <dbReference type="ARBA" id="ARBA00037982"/>
    </source>
</evidence>
<dbReference type="Gene3D" id="1.10.510.10">
    <property type="entry name" value="Transferase(Phosphotransferase) domain 1"/>
    <property type="match status" value="1"/>
</dbReference>
<dbReference type="InterPro" id="IPR008271">
    <property type="entry name" value="Ser/Thr_kinase_AS"/>
</dbReference>